<dbReference type="InterPro" id="IPR006015">
    <property type="entry name" value="Universal_stress_UspA"/>
</dbReference>
<dbReference type="PRINTS" id="PR01438">
    <property type="entry name" value="UNVRSLSTRESS"/>
</dbReference>
<dbReference type="InterPro" id="IPR014729">
    <property type="entry name" value="Rossmann-like_a/b/a_fold"/>
</dbReference>
<dbReference type="InterPro" id="IPR006016">
    <property type="entry name" value="UspA"/>
</dbReference>
<dbReference type="KEGG" id="acab:QRX50_38415"/>
<sequence>MASASTDLVVGVDESESSLMAARWAARMARERGLGLRLVHAVDEIPVSYPHAAPTYEDAQRVVGERGDRVLRRAQAAVAEVAPELAAEAVLRPEQPASALRAESASAGMLILGSTGQRRLGRFVLGSVSVSLASHAECPVAFVRPHVAEDAPPVDGPVVVGVDATPIGEDAIGAAFEEASWRRTPLVAVHCWKEGFLASVFEESGSSADVDKIEAHERELLAQRLAGWQAKYPDVQVQRVVVKEKPVDGLLDWADRAQLLVVGSRGRGGLAGLALGSTSQSLISYALCPVLVVRGNRPAASQD</sequence>
<evidence type="ECO:0000313" key="3">
    <source>
        <dbReference type="EMBL" id="WIX77228.1"/>
    </source>
</evidence>
<name>A0A9Y2MTV2_9PSEU</name>
<keyword evidence="4" id="KW-1185">Reference proteome</keyword>
<evidence type="ECO:0000256" key="1">
    <source>
        <dbReference type="ARBA" id="ARBA00008791"/>
    </source>
</evidence>
<feature type="domain" description="UspA" evidence="2">
    <location>
        <begin position="8"/>
        <end position="144"/>
    </location>
</feature>
<proteinExistence type="inferred from homology"/>
<dbReference type="AlphaFoldDB" id="A0A9Y2MTV2"/>
<organism evidence="3 4">
    <name type="scientific">Amycolatopsis carbonis</name>
    <dbReference type="NCBI Taxonomy" id="715471"/>
    <lineage>
        <taxon>Bacteria</taxon>
        <taxon>Bacillati</taxon>
        <taxon>Actinomycetota</taxon>
        <taxon>Actinomycetes</taxon>
        <taxon>Pseudonocardiales</taxon>
        <taxon>Pseudonocardiaceae</taxon>
        <taxon>Amycolatopsis</taxon>
    </lineage>
</organism>
<dbReference type="Pfam" id="PF00582">
    <property type="entry name" value="Usp"/>
    <property type="match status" value="2"/>
</dbReference>
<protein>
    <submittedName>
        <fullName evidence="3">Universal stress protein</fullName>
    </submittedName>
</protein>
<reference evidence="3 4" key="1">
    <citation type="submission" date="2023-06" db="EMBL/GenBank/DDBJ databases">
        <authorList>
            <person name="Oyuntsetseg B."/>
            <person name="Kim S.B."/>
        </authorList>
    </citation>
    <scope>NUCLEOTIDE SEQUENCE [LARGE SCALE GENOMIC DNA]</scope>
    <source>
        <strain evidence="3 4">2-15</strain>
    </source>
</reference>
<dbReference type="PANTHER" id="PTHR46268">
    <property type="entry name" value="STRESS RESPONSE PROTEIN NHAX"/>
    <property type="match status" value="1"/>
</dbReference>
<dbReference type="Proteomes" id="UP001236014">
    <property type="component" value="Chromosome"/>
</dbReference>
<dbReference type="Gene3D" id="3.40.50.620">
    <property type="entry name" value="HUPs"/>
    <property type="match status" value="2"/>
</dbReference>
<dbReference type="PANTHER" id="PTHR46268:SF6">
    <property type="entry name" value="UNIVERSAL STRESS PROTEIN UP12"/>
    <property type="match status" value="1"/>
</dbReference>
<accession>A0A9Y2MTV2</accession>
<feature type="domain" description="UspA" evidence="2">
    <location>
        <begin position="157"/>
        <end position="294"/>
    </location>
</feature>
<dbReference type="EMBL" id="CP127294">
    <property type="protein sequence ID" value="WIX77228.1"/>
    <property type="molecule type" value="Genomic_DNA"/>
</dbReference>
<evidence type="ECO:0000313" key="4">
    <source>
        <dbReference type="Proteomes" id="UP001236014"/>
    </source>
</evidence>
<gene>
    <name evidence="3" type="ORF">QRX50_38415</name>
</gene>
<dbReference type="SUPFAM" id="SSF52402">
    <property type="entry name" value="Adenine nucleotide alpha hydrolases-like"/>
    <property type="match status" value="2"/>
</dbReference>
<comment type="similarity">
    <text evidence="1">Belongs to the universal stress protein A family.</text>
</comment>
<evidence type="ECO:0000259" key="2">
    <source>
        <dbReference type="Pfam" id="PF00582"/>
    </source>
</evidence>
<dbReference type="RefSeq" id="WP_285967969.1">
    <property type="nucleotide sequence ID" value="NZ_CP127294.1"/>
</dbReference>